<evidence type="ECO:0000313" key="4">
    <source>
        <dbReference type="EMBL" id="RVW09438.1"/>
    </source>
</evidence>
<evidence type="ECO:0000256" key="2">
    <source>
        <dbReference type="ARBA" id="ARBA00022723"/>
    </source>
</evidence>
<dbReference type="PANTHER" id="PTHR42796:SF7">
    <property type="entry name" value="2-DEHYDRO-3-DEOXY-D-ARABINONATE DEHYDRATASE"/>
    <property type="match status" value="1"/>
</dbReference>
<comment type="similarity">
    <text evidence="1">Belongs to the FAH family.</text>
</comment>
<dbReference type="PANTHER" id="PTHR42796">
    <property type="entry name" value="FUMARYLACETOACETATE HYDROLASE DOMAIN-CONTAINING PROTEIN 2A-RELATED"/>
    <property type="match status" value="1"/>
</dbReference>
<keyword evidence="5" id="KW-1185">Reference proteome</keyword>
<dbReference type="GO" id="GO:0046872">
    <property type="term" value="F:metal ion binding"/>
    <property type="evidence" value="ECO:0007669"/>
    <property type="project" value="UniProtKB-KW"/>
</dbReference>
<dbReference type="GO" id="GO:0003824">
    <property type="term" value="F:catalytic activity"/>
    <property type="evidence" value="ECO:0007669"/>
    <property type="project" value="InterPro"/>
</dbReference>
<dbReference type="SUPFAM" id="SSF56529">
    <property type="entry name" value="FAH"/>
    <property type="match status" value="1"/>
</dbReference>
<dbReference type="Proteomes" id="UP000286208">
    <property type="component" value="Unassembled WGS sequence"/>
</dbReference>
<dbReference type="InterPro" id="IPR051121">
    <property type="entry name" value="FAH"/>
</dbReference>
<dbReference type="Pfam" id="PF01557">
    <property type="entry name" value="FAA_hydrolase"/>
    <property type="match status" value="1"/>
</dbReference>
<dbReference type="AlphaFoldDB" id="A0A438BEM1"/>
<sequence>MNLVRFLDDDGRAKLGVLDAAGVHPLPLPDMATLLRHSAAEIRELTEQAIPTDAVRPLARTSLLAPIDGLTEVWGAGVTYLLSRSARMEESRHDLVYQDVYDAQRPELFFKSAAWRVRTDGEQAGIRADCPDSVPEPELCLVLNRHAEIIGALVGNDVTARGIEAENPIYLPQAKLYAGSCALSPQIVPWWSITAPEDLGITMTIQRGQETAFSGETRTSSMKRDYAELVEWLFQANEFPDGVVLSTGTGIVPPLGDGLRDGDVVTVCIDQVGVLTNTMAQIQRTEGALAR</sequence>
<dbReference type="InterPro" id="IPR036663">
    <property type="entry name" value="Fumarylacetoacetase_C_sf"/>
</dbReference>
<protein>
    <submittedName>
        <fullName evidence="4">DUF2437 domain-containing protein</fullName>
    </submittedName>
</protein>
<dbReference type="RefSeq" id="WP_127916240.1">
    <property type="nucleotide sequence ID" value="NZ_RKLP01000005.1"/>
</dbReference>
<evidence type="ECO:0000313" key="5">
    <source>
        <dbReference type="Proteomes" id="UP000286208"/>
    </source>
</evidence>
<evidence type="ECO:0000259" key="3">
    <source>
        <dbReference type="Pfam" id="PF01557"/>
    </source>
</evidence>
<dbReference type="Gene3D" id="3.90.850.10">
    <property type="entry name" value="Fumarylacetoacetase-like, C-terminal domain"/>
    <property type="match status" value="1"/>
</dbReference>
<comment type="caution">
    <text evidence="4">The sequence shown here is derived from an EMBL/GenBank/DDBJ whole genome shotgun (WGS) entry which is preliminary data.</text>
</comment>
<gene>
    <name evidence="4" type="ORF">EGT67_11680</name>
</gene>
<proteinExistence type="inferred from homology"/>
<feature type="domain" description="Fumarylacetoacetase-like C-terminal" evidence="3">
    <location>
        <begin position="147"/>
        <end position="279"/>
    </location>
</feature>
<dbReference type="OrthoDB" id="9779415at2"/>
<organism evidence="4 5">
    <name type="scientific">Prescottella agglutinans</name>
    <dbReference type="NCBI Taxonomy" id="1644129"/>
    <lineage>
        <taxon>Bacteria</taxon>
        <taxon>Bacillati</taxon>
        <taxon>Actinomycetota</taxon>
        <taxon>Actinomycetes</taxon>
        <taxon>Mycobacteriales</taxon>
        <taxon>Nocardiaceae</taxon>
        <taxon>Prescottella</taxon>
    </lineage>
</organism>
<evidence type="ECO:0000256" key="1">
    <source>
        <dbReference type="ARBA" id="ARBA00010211"/>
    </source>
</evidence>
<reference evidence="4 5" key="1">
    <citation type="submission" date="2018-11" db="EMBL/GenBank/DDBJ databases">
        <title>Rhodococcus spongicola sp. nov. and Rhodococcus xishaensis sp. nov. from marine sponges.</title>
        <authorList>
            <person name="Li L."/>
            <person name="Lin H.W."/>
        </authorList>
    </citation>
    <scope>NUCLEOTIDE SEQUENCE [LARGE SCALE GENOMIC DNA]</scope>
    <source>
        <strain evidence="4 5">CCTCC AB2014297</strain>
    </source>
</reference>
<dbReference type="EMBL" id="RKLP01000005">
    <property type="protein sequence ID" value="RVW09438.1"/>
    <property type="molecule type" value="Genomic_DNA"/>
</dbReference>
<name>A0A438BEM1_9NOCA</name>
<dbReference type="GO" id="GO:0044281">
    <property type="term" value="P:small molecule metabolic process"/>
    <property type="evidence" value="ECO:0007669"/>
    <property type="project" value="UniProtKB-ARBA"/>
</dbReference>
<accession>A0A438BEM1</accession>
<keyword evidence="2" id="KW-0479">Metal-binding</keyword>
<dbReference type="InterPro" id="IPR011234">
    <property type="entry name" value="Fumarylacetoacetase-like_C"/>
</dbReference>